<dbReference type="Gene3D" id="3.10.620.30">
    <property type="match status" value="1"/>
</dbReference>
<comment type="caution">
    <text evidence="2">The sequence shown here is derived from an EMBL/GenBank/DDBJ whole genome shotgun (WGS) entry which is preliminary data.</text>
</comment>
<dbReference type="PANTHER" id="PTHR35532">
    <property type="entry name" value="SIMILAR TO POLYHYDROXYALKANOATE DEPOLYMERASE"/>
    <property type="match status" value="1"/>
</dbReference>
<gene>
    <name evidence="2" type="ORF">SCF082_LOCUS34898</name>
</gene>
<protein>
    <recommendedName>
        <fullName evidence="1">Transglutaminase-like domain-containing protein</fullName>
    </recommendedName>
</protein>
<accession>A0ABP0P1I3</accession>
<dbReference type="Pfam" id="PF01841">
    <property type="entry name" value="Transglut_core"/>
    <property type="match status" value="1"/>
</dbReference>
<feature type="domain" description="Transglutaminase-like" evidence="1">
    <location>
        <begin position="132"/>
        <end position="210"/>
    </location>
</feature>
<sequence>MPPWDLLNRGTLQLGLLPATVTQALQVRQNFSWAAEVPEERRVVELQLGSAFGGPGRSVTQGRLTWSEQKNGSESPTILDRNPIPFTSEEIWLNYVLPYASVNEARTDWFEALKIDAAKRSLAEVTQLVNEKLWSAVRNDTTIVFKAQQTPLIYDTMSAIAFGYASCTGLSIMFLDALRSVGVPARLVGTPAWHGTFADGNHNWVEIWLGHGSGLFGEAWTFLEASPAGPGEHLLNPCDKWFCNPSCWAMFVVPIAVFEEHRRVVCPVGPQWSNKSFTKGQHFSCTDFGQPYSIL</sequence>
<dbReference type="InterPro" id="IPR038765">
    <property type="entry name" value="Papain-like_cys_pep_sf"/>
</dbReference>
<dbReference type="EMBL" id="CAXAMM010032557">
    <property type="protein sequence ID" value="CAK9069896.1"/>
    <property type="molecule type" value="Genomic_DNA"/>
</dbReference>
<evidence type="ECO:0000259" key="1">
    <source>
        <dbReference type="Pfam" id="PF01841"/>
    </source>
</evidence>
<keyword evidence="3" id="KW-1185">Reference proteome</keyword>
<name>A0ABP0P1I3_9DINO</name>
<proteinExistence type="predicted"/>
<evidence type="ECO:0000313" key="3">
    <source>
        <dbReference type="Proteomes" id="UP001642464"/>
    </source>
</evidence>
<dbReference type="InterPro" id="IPR002931">
    <property type="entry name" value="Transglutaminase-like"/>
</dbReference>
<organism evidence="2 3">
    <name type="scientific">Durusdinium trenchii</name>
    <dbReference type="NCBI Taxonomy" id="1381693"/>
    <lineage>
        <taxon>Eukaryota</taxon>
        <taxon>Sar</taxon>
        <taxon>Alveolata</taxon>
        <taxon>Dinophyceae</taxon>
        <taxon>Suessiales</taxon>
        <taxon>Symbiodiniaceae</taxon>
        <taxon>Durusdinium</taxon>
    </lineage>
</organism>
<evidence type="ECO:0000313" key="2">
    <source>
        <dbReference type="EMBL" id="CAK9069896.1"/>
    </source>
</evidence>
<dbReference type="PANTHER" id="PTHR35532:SF5">
    <property type="entry name" value="CARBOHYDRATE-BINDING DOMAIN-CONTAINING PROTEIN"/>
    <property type="match status" value="1"/>
</dbReference>
<reference evidence="2 3" key="1">
    <citation type="submission" date="2024-02" db="EMBL/GenBank/DDBJ databases">
        <authorList>
            <person name="Chen Y."/>
            <person name="Shah S."/>
            <person name="Dougan E. K."/>
            <person name="Thang M."/>
            <person name="Chan C."/>
        </authorList>
    </citation>
    <scope>NUCLEOTIDE SEQUENCE [LARGE SCALE GENOMIC DNA]</scope>
</reference>
<dbReference type="SUPFAM" id="SSF54001">
    <property type="entry name" value="Cysteine proteinases"/>
    <property type="match status" value="1"/>
</dbReference>
<dbReference type="Proteomes" id="UP001642464">
    <property type="component" value="Unassembled WGS sequence"/>
</dbReference>